<sequence>MNRTEFLEQLERLLWDIPESERKAALEYYQDYFEDAGAENEGKVIQELGSPGKVAAIIRADLENEGIQYGEYTETGYTDERFQEKNVPEPSEMKENSEKSETGSGTGQEENNWDGTRYRDPQGERRQHSYDGPYSRAGYGRAYGQNPRRSRSGAGWILLIIFVVVAFPMVFGFGMGALGILMGIIGGIIGLLAGGIGLTVGGVMFLIHTLVFQLPSPPTAVACVGGALMMTAVGILLLLAFIWLVFRAFPAVFRWTVDLIQRVLHRGIRGGENS</sequence>
<feature type="region of interest" description="Disordered" evidence="1">
    <location>
        <begin position="71"/>
        <end position="133"/>
    </location>
</feature>
<accession>A0A9D1PC33</accession>
<gene>
    <name evidence="3" type="ORF">H9747_00530</name>
</gene>
<evidence type="ECO:0000313" key="4">
    <source>
        <dbReference type="Proteomes" id="UP000886814"/>
    </source>
</evidence>
<feature type="compositionally biased region" description="Basic and acidic residues" evidence="1">
    <location>
        <begin position="116"/>
        <end position="129"/>
    </location>
</feature>
<dbReference type="Proteomes" id="UP000886814">
    <property type="component" value="Unassembled WGS sequence"/>
</dbReference>
<reference evidence="3" key="1">
    <citation type="journal article" date="2021" name="PeerJ">
        <title>Extensive microbial diversity within the chicken gut microbiome revealed by metagenomics and culture.</title>
        <authorList>
            <person name="Gilroy R."/>
            <person name="Ravi A."/>
            <person name="Getino M."/>
            <person name="Pursley I."/>
            <person name="Horton D.L."/>
            <person name="Alikhan N.F."/>
            <person name="Baker D."/>
            <person name="Gharbi K."/>
            <person name="Hall N."/>
            <person name="Watson M."/>
            <person name="Adriaenssens E.M."/>
            <person name="Foster-Nyarko E."/>
            <person name="Jarju S."/>
            <person name="Secka A."/>
            <person name="Antonio M."/>
            <person name="Oren A."/>
            <person name="Chaudhuri R.R."/>
            <person name="La Ragione R."/>
            <person name="Hildebrand F."/>
            <person name="Pallen M.J."/>
        </authorList>
    </citation>
    <scope>NUCLEOTIDE SEQUENCE</scope>
    <source>
        <strain evidence="3">CHK195-9823</strain>
    </source>
</reference>
<name>A0A9D1PC33_9FIRM</name>
<dbReference type="Pfam" id="PF22564">
    <property type="entry name" value="HAAS"/>
    <property type="match status" value="1"/>
</dbReference>
<evidence type="ECO:0000256" key="2">
    <source>
        <dbReference type="SAM" id="Phobius"/>
    </source>
</evidence>
<feature type="transmembrane region" description="Helical" evidence="2">
    <location>
        <begin position="180"/>
        <end position="207"/>
    </location>
</feature>
<dbReference type="EMBL" id="DXIQ01000003">
    <property type="protein sequence ID" value="HIV37478.1"/>
    <property type="molecule type" value="Genomic_DNA"/>
</dbReference>
<proteinExistence type="predicted"/>
<organism evidence="3 4">
    <name type="scientific">Candidatus Blautia stercorigallinarum</name>
    <dbReference type="NCBI Taxonomy" id="2838501"/>
    <lineage>
        <taxon>Bacteria</taxon>
        <taxon>Bacillati</taxon>
        <taxon>Bacillota</taxon>
        <taxon>Clostridia</taxon>
        <taxon>Lachnospirales</taxon>
        <taxon>Lachnospiraceae</taxon>
        <taxon>Blautia</taxon>
    </lineage>
</organism>
<dbReference type="AlphaFoldDB" id="A0A9D1PC33"/>
<feature type="transmembrane region" description="Helical" evidence="2">
    <location>
        <begin position="154"/>
        <end position="174"/>
    </location>
</feature>
<reference evidence="3" key="2">
    <citation type="submission" date="2021-04" db="EMBL/GenBank/DDBJ databases">
        <authorList>
            <person name="Gilroy R."/>
        </authorList>
    </citation>
    <scope>NUCLEOTIDE SEQUENCE</scope>
    <source>
        <strain evidence="3">CHK195-9823</strain>
    </source>
</reference>
<keyword evidence="2" id="KW-1133">Transmembrane helix</keyword>
<evidence type="ECO:0000313" key="3">
    <source>
        <dbReference type="EMBL" id="HIV37478.1"/>
    </source>
</evidence>
<evidence type="ECO:0000256" key="1">
    <source>
        <dbReference type="SAM" id="MobiDB-lite"/>
    </source>
</evidence>
<keyword evidence="2" id="KW-0472">Membrane</keyword>
<feature type="compositionally biased region" description="Basic and acidic residues" evidence="1">
    <location>
        <begin position="78"/>
        <end position="101"/>
    </location>
</feature>
<comment type="caution">
    <text evidence="3">The sequence shown here is derived from an EMBL/GenBank/DDBJ whole genome shotgun (WGS) entry which is preliminary data.</text>
</comment>
<protein>
    <submittedName>
        <fullName evidence="3">DUF1700 domain-containing protein</fullName>
    </submittedName>
</protein>
<keyword evidence="2" id="KW-0812">Transmembrane</keyword>
<feature type="transmembrane region" description="Helical" evidence="2">
    <location>
        <begin position="219"/>
        <end position="246"/>
    </location>
</feature>